<dbReference type="InterPro" id="IPR018638">
    <property type="entry name" value="DUF2061_membrane"/>
</dbReference>
<protein>
    <submittedName>
        <fullName evidence="3">DUF2061 domain-containing protein</fullName>
    </submittedName>
</protein>
<organism evidence="3 4">
    <name type="scientific">Saccharophagus degradans</name>
    <dbReference type="NCBI Taxonomy" id="86304"/>
    <lineage>
        <taxon>Bacteria</taxon>
        <taxon>Pseudomonadati</taxon>
        <taxon>Pseudomonadota</taxon>
        <taxon>Gammaproteobacteria</taxon>
        <taxon>Cellvibrionales</taxon>
        <taxon>Cellvibrionaceae</taxon>
        <taxon>Saccharophagus</taxon>
    </lineage>
</organism>
<dbReference type="Pfam" id="PF09834">
    <property type="entry name" value="DUF2061"/>
    <property type="match status" value="1"/>
</dbReference>
<evidence type="ECO:0000259" key="2">
    <source>
        <dbReference type="Pfam" id="PF09834"/>
    </source>
</evidence>
<gene>
    <name evidence="3" type="ORF">Q4521_01400</name>
</gene>
<comment type="caution">
    <text evidence="3">The sequence shown here is derived from an EMBL/GenBank/DDBJ whole genome shotgun (WGS) entry which is preliminary data.</text>
</comment>
<feature type="domain" description="DUF2061" evidence="2">
    <location>
        <begin position="1"/>
        <end position="52"/>
    </location>
</feature>
<dbReference type="RefSeq" id="WP_011468541.1">
    <property type="nucleotide sequence ID" value="NZ_CP123764.1"/>
</dbReference>
<keyword evidence="1" id="KW-0472">Membrane</keyword>
<proteinExistence type="predicted"/>
<reference evidence="3" key="1">
    <citation type="submission" date="2023-07" db="EMBL/GenBank/DDBJ databases">
        <title>Genome content predicts the carbon catabolic preferences of heterotrophic bacteria.</title>
        <authorList>
            <person name="Gralka M."/>
        </authorList>
    </citation>
    <scope>NUCLEOTIDE SEQUENCE</scope>
    <source>
        <strain evidence="3">I3M17_2</strain>
    </source>
</reference>
<feature type="transmembrane region" description="Helical" evidence="1">
    <location>
        <begin position="12"/>
        <end position="35"/>
    </location>
</feature>
<accession>A0AAW7X399</accession>
<keyword evidence="1" id="KW-1133">Transmembrane helix</keyword>
<keyword evidence="1" id="KW-0812">Transmembrane</keyword>
<evidence type="ECO:0000313" key="3">
    <source>
        <dbReference type="EMBL" id="MDO6421121.1"/>
    </source>
</evidence>
<evidence type="ECO:0000313" key="4">
    <source>
        <dbReference type="Proteomes" id="UP001169760"/>
    </source>
</evidence>
<name>A0AAW7X399_9GAMM</name>
<dbReference type="AlphaFoldDB" id="A0AAW7X399"/>
<sequence>MKKTCSYTAMHFTIAFGVAWMLTGDFVVGGLVAIVEPAVNSVAYFFHERAWARIAARPSVVA</sequence>
<dbReference type="GeneID" id="98613737"/>
<dbReference type="Proteomes" id="UP001169760">
    <property type="component" value="Unassembled WGS sequence"/>
</dbReference>
<evidence type="ECO:0000256" key="1">
    <source>
        <dbReference type="SAM" id="Phobius"/>
    </source>
</evidence>
<dbReference type="EMBL" id="JAUOPB010000001">
    <property type="protein sequence ID" value="MDO6421121.1"/>
    <property type="molecule type" value="Genomic_DNA"/>
</dbReference>